<reference evidence="2 3" key="1">
    <citation type="submission" date="2018-08" db="EMBL/GenBank/DDBJ databases">
        <title>A genome reference for cultivated species of the human gut microbiota.</title>
        <authorList>
            <person name="Zou Y."/>
            <person name="Xue W."/>
            <person name="Luo G."/>
        </authorList>
    </citation>
    <scope>NUCLEOTIDE SEQUENCE [LARGE SCALE GENOMIC DNA]</scope>
    <source>
        <strain evidence="2 3">AM27-17</strain>
    </source>
</reference>
<dbReference type="CDD" id="cd00761">
    <property type="entry name" value="Glyco_tranf_GTA_type"/>
    <property type="match status" value="1"/>
</dbReference>
<dbReference type="AlphaFoldDB" id="A0A414LC22"/>
<dbReference type="EMBL" id="QSKV01000006">
    <property type="protein sequence ID" value="RHE92127.1"/>
    <property type="molecule type" value="Genomic_DNA"/>
</dbReference>
<evidence type="ECO:0000313" key="2">
    <source>
        <dbReference type="EMBL" id="RHE92127.1"/>
    </source>
</evidence>
<protein>
    <submittedName>
        <fullName evidence="2">Glycosyltransferase family 2 protein</fullName>
    </submittedName>
</protein>
<dbReference type="GO" id="GO:0016758">
    <property type="term" value="F:hexosyltransferase activity"/>
    <property type="evidence" value="ECO:0007669"/>
    <property type="project" value="UniProtKB-ARBA"/>
</dbReference>
<feature type="domain" description="Glycosyltransferase 2-like" evidence="1">
    <location>
        <begin position="6"/>
        <end position="153"/>
    </location>
</feature>
<sequence length="316" mass="36984">MNQKISVIIPVYNTEKYIENCLKSIVEQTYNNYEIILVNDGSLDNSITIVKKILKDSNIQYRILEQKNQGVAAARNNGIANATGEWIIAIDSDDLLCKDTFEVAMNYVKDEDVIALDYEINPNKNRIVKVEKNDVHSLSGSEALNGYYTRNYQFVSPGMIIKKSFLLANKITYDDGCRFAEDDIYVWKNLCMANKVMYIRKPLYNYIMHCNSTMTTSKAEKFYTVKSPSIALNKCYIQKSNNTLKYRYAILLRHYLGVLHIVAKLQTYDEYVNLLNFYELRGLFNKYKNKLTFREKISFYIQIYFPRFMYLGFRLV</sequence>
<dbReference type="Pfam" id="PF00535">
    <property type="entry name" value="Glycos_transf_2"/>
    <property type="match status" value="1"/>
</dbReference>
<keyword evidence="2" id="KW-0808">Transferase</keyword>
<name>A0A414LC22_9BACE</name>
<evidence type="ECO:0000259" key="1">
    <source>
        <dbReference type="Pfam" id="PF00535"/>
    </source>
</evidence>
<dbReference type="Gene3D" id="3.90.550.10">
    <property type="entry name" value="Spore Coat Polysaccharide Biosynthesis Protein SpsA, Chain A"/>
    <property type="match status" value="1"/>
</dbReference>
<organism evidence="2 3">
    <name type="scientific">Bacteroides intestinalis</name>
    <dbReference type="NCBI Taxonomy" id="329854"/>
    <lineage>
        <taxon>Bacteria</taxon>
        <taxon>Pseudomonadati</taxon>
        <taxon>Bacteroidota</taxon>
        <taxon>Bacteroidia</taxon>
        <taxon>Bacteroidales</taxon>
        <taxon>Bacteroidaceae</taxon>
        <taxon>Bacteroides</taxon>
    </lineage>
</organism>
<dbReference type="SUPFAM" id="SSF53448">
    <property type="entry name" value="Nucleotide-diphospho-sugar transferases"/>
    <property type="match status" value="1"/>
</dbReference>
<comment type="caution">
    <text evidence="2">The sequence shown here is derived from an EMBL/GenBank/DDBJ whole genome shotgun (WGS) entry which is preliminary data.</text>
</comment>
<evidence type="ECO:0000313" key="3">
    <source>
        <dbReference type="Proteomes" id="UP000285650"/>
    </source>
</evidence>
<accession>A0A414LC22</accession>
<gene>
    <name evidence="2" type="ORF">DW712_11235</name>
</gene>
<dbReference type="PANTHER" id="PTHR22916:SF3">
    <property type="entry name" value="UDP-GLCNAC:BETAGAL BETA-1,3-N-ACETYLGLUCOSAMINYLTRANSFERASE-LIKE PROTEIN 1"/>
    <property type="match status" value="1"/>
</dbReference>
<dbReference type="PANTHER" id="PTHR22916">
    <property type="entry name" value="GLYCOSYLTRANSFERASE"/>
    <property type="match status" value="1"/>
</dbReference>
<proteinExistence type="predicted"/>
<dbReference type="RefSeq" id="WP_118222096.1">
    <property type="nucleotide sequence ID" value="NZ_JADNIJ010000004.1"/>
</dbReference>
<dbReference type="Proteomes" id="UP000285650">
    <property type="component" value="Unassembled WGS sequence"/>
</dbReference>
<dbReference type="InterPro" id="IPR029044">
    <property type="entry name" value="Nucleotide-diphossugar_trans"/>
</dbReference>
<dbReference type="InterPro" id="IPR001173">
    <property type="entry name" value="Glyco_trans_2-like"/>
</dbReference>